<name>A0ABW0PT56_9HYPH</name>
<feature type="transmembrane region" description="Helical" evidence="2">
    <location>
        <begin position="139"/>
        <end position="160"/>
    </location>
</feature>
<reference evidence="5" key="1">
    <citation type="journal article" date="2019" name="Int. J. Syst. Evol. Microbiol.">
        <title>The Global Catalogue of Microorganisms (GCM) 10K type strain sequencing project: providing services to taxonomists for standard genome sequencing and annotation.</title>
        <authorList>
            <consortium name="The Broad Institute Genomics Platform"/>
            <consortium name="The Broad Institute Genome Sequencing Center for Infectious Disease"/>
            <person name="Wu L."/>
            <person name="Ma J."/>
        </authorList>
    </citation>
    <scope>NUCLEOTIDE SEQUENCE [LARGE SCALE GENOMIC DNA]</scope>
    <source>
        <strain evidence="5">KACC 12633</strain>
    </source>
</reference>
<dbReference type="InterPro" id="IPR003869">
    <property type="entry name" value="Polysac_CapD-like"/>
</dbReference>
<dbReference type="PANTHER" id="PTHR43318:SF1">
    <property type="entry name" value="POLYSACCHARIDE BIOSYNTHESIS PROTEIN EPSC-RELATED"/>
    <property type="match status" value="1"/>
</dbReference>
<dbReference type="InterPro" id="IPR036291">
    <property type="entry name" value="NAD(P)-bd_dom_sf"/>
</dbReference>
<dbReference type="SUPFAM" id="SSF51735">
    <property type="entry name" value="NAD(P)-binding Rossmann-fold domains"/>
    <property type="match status" value="1"/>
</dbReference>
<dbReference type="PANTHER" id="PTHR43318">
    <property type="entry name" value="UDP-N-ACETYLGLUCOSAMINE 4,6-DEHYDRATASE"/>
    <property type="match status" value="1"/>
</dbReference>
<dbReference type="Pfam" id="PF02719">
    <property type="entry name" value="Polysacc_synt_2"/>
    <property type="match status" value="1"/>
</dbReference>
<feature type="domain" description="Polysaccharide biosynthesis protein CapD-like" evidence="3">
    <location>
        <begin position="363"/>
        <end position="646"/>
    </location>
</feature>
<evidence type="ECO:0000256" key="1">
    <source>
        <dbReference type="ARBA" id="ARBA00007430"/>
    </source>
</evidence>
<keyword evidence="2" id="KW-1133">Transmembrane helix</keyword>
<organism evidence="4 5">
    <name type="scientific">Kaistia terrae</name>
    <dbReference type="NCBI Taxonomy" id="537017"/>
    <lineage>
        <taxon>Bacteria</taxon>
        <taxon>Pseudomonadati</taxon>
        <taxon>Pseudomonadota</taxon>
        <taxon>Alphaproteobacteria</taxon>
        <taxon>Hyphomicrobiales</taxon>
        <taxon>Kaistiaceae</taxon>
        <taxon>Kaistia</taxon>
    </lineage>
</organism>
<dbReference type="CDD" id="cd05237">
    <property type="entry name" value="UDP_invert_4-6DH_SDR_e"/>
    <property type="match status" value="1"/>
</dbReference>
<dbReference type="Gene3D" id="3.40.50.720">
    <property type="entry name" value="NAD(P)-binding Rossmann-like Domain"/>
    <property type="match status" value="2"/>
</dbReference>
<feature type="transmembrane region" description="Helical" evidence="2">
    <location>
        <begin position="71"/>
        <end position="93"/>
    </location>
</feature>
<feature type="transmembrane region" description="Helical" evidence="2">
    <location>
        <begin position="105"/>
        <end position="127"/>
    </location>
</feature>
<keyword evidence="5" id="KW-1185">Reference proteome</keyword>
<dbReference type="Proteomes" id="UP001596150">
    <property type="component" value="Unassembled WGS sequence"/>
</dbReference>
<keyword evidence="2" id="KW-0472">Membrane</keyword>
<protein>
    <submittedName>
        <fullName evidence="4">Polysaccharide biosynthesis protein</fullName>
    </submittedName>
</protein>
<comment type="caution">
    <text evidence="4">The sequence shown here is derived from an EMBL/GenBank/DDBJ whole genome shotgun (WGS) entry which is preliminary data.</text>
</comment>
<accession>A0ABW0PT56</accession>
<keyword evidence="2" id="KW-0812">Transmembrane</keyword>
<sequence length="723" mass="79587">MVEDKRVGRDRPPSLIGAARLDGDFGALRRPDKLGDVIAAWLARARTNFAYKTVRSKAASIVKSTLRNRRLYVIDLGLTAFALILAAVLRLGPYEVFATPEQVKALAFMTVVFTAICAVTFPVAGLYKRNWKYASILDYLILIRATLIASLVLTACLFFYSRLAFVPRSTIAIEVMTLVSFLAATRLSFRQQDLKTFMPSLRGGTMMRTDALVPILLVGAGDEADLYLRALQRDRTSSYLPVGFLDNASSEDGTMLRGVPVLGTTQDFEAVLADLESRNQRPRHLIFTAPLSSFDAQVAETLIDQADRRGLAVSRLNPVTELRNPRVTDQFELRPIELTDLLERPQVALDVATLRQFIYGRRVLVTGAGGSIGSELTRQVAALGPSCLVVLDSCEFNLYSIDLELAESFPNLLRSTHLCDVRDPARVNELFAQHRPELVFHAAALKHVPMVELNPCEGALTNVWGTMNVAEAAKRWRALGMVQISTDKVVNSTSVMGATKRLAELFCQALDLEGMQEAGSPRFMTVRFGNVLGSSGSLIPLFKNQLARGGPLTVTHPEMKRFFMTIREAVELTLQASAYGLEKNLGQGEIFVLDMGEPIRIVDIARRMIRLAGYTPDEDVKIKIVGCRPGEKLFEELFDESERRVTPPVPGVLGAVPTPVPLPVLYAAFEALHRYAERGDCESLFGVIRSILPNFHAEDDLPAMPPEIAAMANAHGASQVAAR</sequence>
<proteinExistence type="inferred from homology"/>
<dbReference type="RefSeq" id="WP_266343311.1">
    <property type="nucleotide sequence ID" value="NZ_JAPKNH010000002.1"/>
</dbReference>
<evidence type="ECO:0000313" key="5">
    <source>
        <dbReference type="Proteomes" id="UP001596150"/>
    </source>
</evidence>
<dbReference type="EMBL" id="JBHSML010000002">
    <property type="protein sequence ID" value="MFC5515321.1"/>
    <property type="molecule type" value="Genomic_DNA"/>
</dbReference>
<gene>
    <name evidence="4" type="ORF">ACFPP9_06025</name>
</gene>
<evidence type="ECO:0000313" key="4">
    <source>
        <dbReference type="EMBL" id="MFC5515321.1"/>
    </source>
</evidence>
<evidence type="ECO:0000259" key="3">
    <source>
        <dbReference type="Pfam" id="PF02719"/>
    </source>
</evidence>
<dbReference type="InterPro" id="IPR051203">
    <property type="entry name" value="Polysaccharide_Synthase-Rel"/>
</dbReference>
<evidence type="ECO:0000256" key="2">
    <source>
        <dbReference type="SAM" id="Phobius"/>
    </source>
</evidence>
<comment type="similarity">
    <text evidence="1">Belongs to the polysaccharide synthase family.</text>
</comment>